<dbReference type="RefSeq" id="WP_068761125.1">
    <property type="nucleotide sequence ID" value="NZ_LXIE01000004.1"/>
</dbReference>
<dbReference type="Gene3D" id="2.40.160.20">
    <property type="match status" value="1"/>
</dbReference>
<evidence type="ECO:0000256" key="2">
    <source>
        <dbReference type="ARBA" id="ARBA00022729"/>
    </source>
</evidence>
<dbReference type="SUPFAM" id="SSF56925">
    <property type="entry name" value="OMPA-like"/>
    <property type="match status" value="1"/>
</dbReference>
<reference evidence="7 8" key="1">
    <citation type="submission" date="2016-05" db="EMBL/GenBank/DDBJ databases">
        <title>Genome sequencing of Vitellibacter soesokkakensis RSSK-12.</title>
        <authorList>
            <person name="Thevarajoo S."/>
            <person name="Selvaratnam C."/>
            <person name="Goh K.M."/>
            <person name="Chan K.-G."/>
            <person name="Chong C.S."/>
        </authorList>
    </citation>
    <scope>NUCLEOTIDE SEQUENCE [LARGE SCALE GENOMIC DNA]</scope>
    <source>
        <strain evidence="7 8">RSSK-12</strain>
    </source>
</reference>
<dbReference type="PROSITE" id="PS51257">
    <property type="entry name" value="PROKAR_LIPOPROTEIN"/>
    <property type="match status" value="1"/>
</dbReference>
<evidence type="ECO:0008006" key="9">
    <source>
        <dbReference type="Google" id="ProtNLM"/>
    </source>
</evidence>
<evidence type="ECO:0000256" key="1">
    <source>
        <dbReference type="ARBA" id="ARBA00022475"/>
    </source>
</evidence>
<dbReference type="Gene3D" id="3.40.50.10610">
    <property type="entry name" value="ABC-type transport auxiliary lipoprotein component"/>
    <property type="match status" value="2"/>
</dbReference>
<dbReference type="InterPro" id="IPR005534">
    <property type="entry name" value="Curli_assmbl/transp-comp_CsgG"/>
</dbReference>
<feature type="signal peptide" evidence="6">
    <location>
        <begin position="1"/>
        <end position="24"/>
    </location>
</feature>
<feature type="chain" id="PRO_5008392273" description="Outer membrane protein beta-barrel domain-containing protein" evidence="6">
    <location>
        <begin position="25"/>
        <end position="469"/>
    </location>
</feature>
<gene>
    <name evidence="7" type="ORF">A7A78_09530</name>
</gene>
<evidence type="ECO:0000313" key="7">
    <source>
        <dbReference type="EMBL" id="OAD92156.1"/>
    </source>
</evidence>
<sequence>MNNTLTKLCIVFASFLLVSCGAYFNQPVGNQEARIGETTKQTKKLYTLPDPAEPIIAGVYNFKDQTGQYKSIEAGSTFSTAITQGATTILIKALQDSKWFRPIERENLNNLLNERNIIRSTREEYKKPDDNSPTRLSPLLFAGILLEGGVVSYDSNIMTGGAGARYFGVGGSTQYRQDRITVYLRAVSTSTGEVLKTVYVSKTILSQAVDVSLFRYVNFERLLEVETGFTKNEPAQMAVQEAIEKSVEVLIVEGIKDKLWSTAEGEEKNKEIVDEYLLEKEVEESTGLYERRFLKNDYRNTANINFGMALVDGDYTTGILDYKAGLGYKYRIIPELSVGSDFQIFRLNSSPKTNHWWVSESIKVEYNMLPHDRLSPLFYAAPGILLFADDSPLLYLQRWDSFFNLKLGAGLEYDVSDRISFELNGEWNVTFSDKIDNLPHGRRDDYYYTFSLGLNYHFGSVKSKFKTNQ</sequence>
<dbReference type="OrthoDB" id="1110708at2"/>
<keyword evidence="5" id="KW-0449">Lipoprotein</keyword>
<evidence type="ECO:0000256" key="4">
    <source>
        <dbReference type="ARBA" id="ARBA00023139"/>
    </source>
</evidence>
<keyword evidence="4" id="KW-0564">Palmitate</keyword>
<dbReference type="Pfam" id="PF03783">
    <property type="entry name" value="CsgG"/>
    <property type="match status" value="1"/>
</dbReference>
<dbReference type="AlphaFoldDB" id="A0A1A9LGY8"/>
<keyword evidence="2 6" id="KW-0732">Signal</keyword>
<keyword evidence="8" id="KW-1185">Reference proteome</keyword>
<keyword evidence="3" id="KW-0472">Membrane</keyword>
<evidence type="ECO:0000256" key="5">
    <source>
        <dbReference type="ARBA" id="ARBA00023288"/>
    </source>
</evidence>
<evidence type="ECO:0000256" key="6">
    <source>
        <dbReference type="SAM" id="SignalP"/>
    </source>
</evidence>
<keyword evidence="1" id="KW-1003">Cell membrane</keyword>
<comment type="caution">
    <text evidence="7">The sequence shown here is derived from an EMBL/GenBank/DDBJ whole genome shotgun (WGS) entry which is preliminary data.</text>
</comment>
<name>A0A1A9LGY8_9FLAO</name>
<dbReference type="STRING" id="1385699.A7A78_09530"/>
<dbReference type="GO" id="GO:0030288">
    <property type="term" value="C:outer membrane-bounded periplasmic space"/>
    <property type="evidence" value="ECO:0007669"/>
    <property type="project" value="InterPro"/>
</dbReference>
<dbReference type="PANTHER" id="PTHR41164">
    <property type="entry name" value="CURLI PRODUCTION ASSEMBLY/TRANSPORT COMPONENT CSGG"/>
    <property type="match status" value="1"/>
</dbReference>
<dbReference type="EMBL" id="LXIE01000004">
    <property type="protein sequence ID" value="OAD92156.1"/>
    <property type="molecule type" value="Genomic_DNA"/>
</dbReference>
<dbReference type="Proteomes" id="UP000077552">
    <property type="component" value="Unassembled WGS sequence"/>
</dbReference>
<dbReference type="InterPro" id="IPR011250">
    <property type="entry name" value="OMP/PagP_B-barrel"/>
</dbReference>
<accession>A0A1A9LGY8</accession>
<organism evidence="7 8">
    <name type="scientific">Aequorivita soesokkakensis</name>
    <dbReference type="NCBI Taxonomy" id="1385699"/>
    <lineage>
        <taxon>Bacteria</taxon>
        <taxon>Pseudomonadati</taxon>
        <taxon>Bacteroidota</taxon>
        <taxon>Flavobacteriia</taxon>
        <taxon>Flavobacteriales</taxon>
        <taxon>Flavobacteriaceae</taxon>
        <taxon>Aequorivita</taxon>
    </lineage>
</organism>
<evidence type="ECO:0000256" key="3">
    <source>
        <dbReference type="ARBA" id="ARBA00023136"/>
    </source>
</evidence>
<dbReference type="PANTHER" id="PTHR41164:SF1">
    <property type="entry name" value="CURLI PRODUCTION ASSEMBLY_TRANSPORT COMPONENT CSGG"/>
    <property type="match status" value="1"/>
</dbReference>
<proteinExistence type="predicted"/>
<protein>
    <recommendedName>
        <fullName evidence="9">Outer membrane protein beta-barrel domain-containing protein</fullName>
    </recommendedName>
</protein>
<evidence type="ECO:0000313" key="8">
    <source>
        <dbReference type="Proteomes" id="UP000077552"/>
    </source>
</evidence>